<keyword evidence="2" id="KW-1185">Reference proteome</keyword>
<accession>A0AAV1RYX9</accession>
<dbReference type="EMBL" id="CAWUPB010001160">
    <property type="protein sequence ID" value="CAK7340678.1"/>
    <property type="molecule type" value="Genomic_DNA"/>
</dbReference>
<dbReference type="PANTHER" id="PTHR38365:SF4">
    <property type="entry name" value="C2 DOMAIN-CONTAINING PROTEIN"/>
    <property type="match status" value="1"/>
</dbReference>
<dbReference type="PANTHER" id="PTHR38365">
    <property type="entry name" value="C2 DOMAIN-CONTAINING PROTEIN-RELATED"/>
    <property type="match status" value="1"/>
</dbReference>
<reference evidence="1 2" key="1">
    <citation type="submission" date="2024-01" db="EMBL/GenBank/DDBJ databases">
        <authorList>
            <person name="Waweru B."/>
        </authorList>
    </citation>
    <scope>NUCLEOTIDE SEQUENCE [LARGE SCALE GENOMIC DNA]</scope>
</reference>
<protein>
    <recommendedName>
        <fullName evidence="3">C2 domain-containing protein</fullName>
    </recommendedName>
</protein>
<comment type="caution">
    <text evidence="1">The sequence shown here is derived from an EMBL/GenBank/DDBJ whole genome shotgun (WGS) entry which is preliminary data.</text>
</comment>
<name>A0AAV1RYX9_9ROSI</name>
<organism evidence="1 2">
    <name type="scientific">Dovyalis caffra</name>
    <dbReference type="NCBI Taxonomy" id="77055"/>
    <lineage>
        <taxon>Eukaryota</taxon>
        <taxon>Viridiplantae</taxon>
        <taxon>Streptophyta</taxon>
        <taxon>Embryophyta</taxon>
        <taxon>Tracheophyta</taxon>
        <taxon>Spermatophyta</taxon>
        <taxon>Magnoliopsida</taxon>
        <taxon>eudicotyledons</taxon>
        <taxon>Gunneridae</taxon>
        <taxon>Pentapetalae</taxon>
        <taxon>rosids</taxon>
        <taxon>fabids</taxon>
        <taxon>Malpighiales</taxon>
        <taxon>Salicaceae</taxon>
        <taxon>Flacourtieae</taxon>
        <taxon>Dovyalis</taxon>
    </lineage>
</organism>
<gene>
    <name evidence="1" type="ORF">DCAF_LOCUS15764</name>
</gene>
<evidence type="ECO:0000313" key="2">
    <source>
        <dbReference type="Proteomes" id="UP001314170"/>
    </source>
</evidence>
<evidence type="ECO:0008006" key="3">
    <source>
        <dbReference type="Google" id="ProtNLM"/>
    </source>
</evidence>
<evidence type="ECO:0000313" key="1">
    <source>
        <dbReference type="EMBL" id="CAK7340678.1"/>
    </source>
</evidence>
<sequence length="171" mass="19522">MERTGSNSDSDGCDLDMWKRRRIIKDDGFGYYDSGIFLILTIIQVNGIDSLNSDLDNRIYKVESWVESGNRYTTPELYGVDPLWLHQFRIPFKNPRDCRSLYLEVIRTHPKSDPGTSTGEVLVGKLKIPLPRLSSPVEGAFRLTKLEGPGYKREGSITLTMELMEIDELFS</sequence>
<dbReference type="Proteomes" id="UP001314170">
    <property type="component" value="Unassembled WGS sequence"/>
</dbReference>
<proteinExistence type="predicted"/>
<dbReference type="AlphaFoldDB" id="A0AAV1RYX9"/>